<gene>
    <name evidence="1" type="ORF">SAMN03080602_01252</name>
</gene>
<accession>A0A1X7IXS4</accession>
<name>A0A1X7IXS4_9FLAO</name>
<protein>
    <submittedName>
        <fullName evidence="1">Uncharacterized protein</fullName>
    </submittedName>
</protein>
<dbReference type="OrthoDB" id="1448172at2"/>
<evidence type="ECO:0000313" key="2">
    <source>
        <dbReference type="Proteomes" id="UP000193420"/>
    </source>
</evidence>
<proteinExistence type="predicted"/>
<dbReference type="AlphaFoldDB" id="A0A1X7IXS4"/>
<sequence>MERFIASFTAEYPGIDAVQYSCFSWQQNGDTPDTSTTRGHIAHNSSYDFFKMFNNEIDPDKIIVIIKKIEKLK</sequence>
<reference evidence="2" key="1">
    <citation type="submission" date="2017-04" db="EMBL/GenBank/DDBJ databases">
        <authorList>
            <person name="Varghese N."/>
            <person name="Submissions S."/>
        </authorList>
    </citation>
    <scope>NUCLEOTIDE SEQUENCE [LARGE SCALE GENOMIC DNA]</scope>
    <source>
        <strain evidence="2">DSM 19835</strain>
    </source>
</reference>
<dbReference type="STRING" id="188872.SAMN03080602_01252"/>
<dbReference type="EMBL" id="FXAO01000002">
    <property type="protein sequence ID" value="SMG19649.1"/>
    <property type="molecule type" value="Genomic_DNA"/>
</dbReference>
<keyword evidence="2" id="KW-1185">Reference proteome</keyword>
<organism evidence="1 2">
    <name type="scientific">Arenibacter troitsensis</name>
    <dbReference type="NCBI Taxonomy" id="188872"/>
    <lineage>
        <taxon>Bacteria</taxon>
        <taxon>Pseudomonadati</taxon>
        <taxon>Bacteroidota</taxon>
        <taxon>Flavobacteriia</taxon>
        <taxon>Flavobacteriales</taxon>
        <taxon>Flavobacteriaceae</taxon>
        <taxon>Arenibacter</taxon>
    </lineage>
</organism>
<dbReference type="Proteomes" id="UP000193420">
    <property type="component" value="Unassembled WGS sequence"/>
</dbReference>
<dbReference type="RefSeq" id="WP_085497211.1">
    <property type="nucleotide sequence ID" value="NZ_FXAO01000002.1"/>
</dbReference>
<evidence type="ECO:0000313" key="1">
    <source>
        <dbReference type="EMBL" id="SMG19649.1"/>
    </source>
</evidence>